<evidence type="ECO:0008006" key="4">
    <source>
        <dbReference type="Google" id="ProtNLM"/>
    </source>
</evidence>
<name>A0A6N9U3J9_STRHA</name>
<keyword evidence="1" id="KW-0732">Signal</keyword>
<proteinExistence type="predicted"/>
<dbReference type="RefSeq" id="WP_164344790.1">
    <property type="nucleotide sequence ID" value="NZ_JAAGLQ010000265.1"/>
</dbReference>
<dbReference type="PROSITE" id="PS51257">
    <property type="entry name" value="PROKAR_LIPOPROTEIN"/>
    <property type="match status" value="1"/>
</dbReference>
<protein>
    <recommendedName>
        <fullName evidence="4">Lipoprotein</fullName>
    </recommendedName>
</protein>
<feature type="chain" id="PRO_5026791174" description="Lipoprotein" evidence="1">
    <location>
        <begin position="28"/>
        <end position="176"/>
    </location>
</feature>
<gene>
    <name evidence="2" type="ORF">G3I29_13395</name>
</gene>
<evidence type="ECO:0000313" key="2">
    <source>
        <dbReference type="EMBL" id="NEA16506.1"/>
    </source>
</evidence>
<evidence type="ECO:0000313" key="3">
    <source>
        <dbReference type="Proteomes" id="UP000471293"/>
    </source>
</evidence>
<sequence>MRGVPAAVYAVCAGLVFLLVACSSGNADPRAFQGTDSDESLEKLLESYELTLPPCEVEGLRFTGRSREVAKHLLLQFRAPEDCVNTYLDSHHVDRKLFNTWPSPPTVLDGKKLTTTSPPFSDDAMEKFDLKLDPRKTYKLYTNFYTPADARFTALVVPQDDRGQTVYMVSTYNGED</sequence>
<reference evidence="2 3" key="1">
    <citation type="submission" date="2020-01" db="EMBL/GenBank/DDBJ databases">
        <title>Insect and environment-associated Actinomycetes.</title>
        <authorList>
            <person name="Currrie C."/>
            <person name="Chevrette M."/>
            <person name="Carlson C."/>
            <person name="Stubbendieck R."/>
            <person name="Wendt-Pienkowski E."/>
        </authorList>
    </citation>
    <scope>NUCLEOTIDE SEQUENCE [LARGE SCALE GENOMIC DNA]</scope>
    <source>
        <strain evidence="2 3">SID11342</strain>
    </source>
</reference>
<comment type="caution">
    <text evidence="2">The sequence shown here is derived from an EMBL/GenBank/DDBJ whole genome shotgun (WGS) entry which is preliminary data.</text>
</comment>
<feature type="signal peptide" evidence="1">
    <location>
        <begin position="1"/>
        <end position="27"/>
    </location>
</feature>
<dbReference type="Proteomes" id="UP000471293">
    <property type="component" value="Unassembled WGS sequence"/>
</dbReference>
<organism evidence="2 3">
    <name type="scientific">Streptomyces halstedii</name>
    <dbReference type="NCBI Taxonomy" id="1944"/>
    <lineage>
        <taxon>Bacteria</taxon>
        <taxon>Bacillati</taxon>
        <taxon>Actinomycetota</taxon>
        <taxon>Actinomycetes</taxon>
        <taxon>Kitasatosporales</taxon>
        <taxon>Streptomycetaceae</taxon>
        <taxon>Streptomyces</taxon>
    </lineage>
</organism>
<accession>A0A6N9U3J9</accession>
<dbReference type="EMBL" id="JAAGLQ010000265">
    <property type="protein sequence ID" value="NEA16506.1"/>
    <property type="molecule type" value="Genomic_DNA"/>
</dbReference>
<dbReference type="AlphaFoldDB" id="A0A6N9U3J9"/>
<evidence type="ECO:0000256" key="1">
    <source>
        <dbReference type="SAM" id="SignalP"/>
    </source>
</evidence>